<accession>A0A3B0V7Q7</accession>
<protein>
    <submittedName>
        <fullName evidence="1">Uncharacterized protein</fullName>
    </submittedName>
</protein>
<sequence>MVFCEQKQFIKPKRRREMKNKLKKEISAIPRGELDQLVLILTEEVRYFDARRRSPEDIVRDICSRKLVITKHPSLEQMVFDSGAGW</sequence>
<evidence type="ECO:0000313" key="1">
    <source>
        <dbReference type="EMBL" id="VAW32899.1"/>
    </source>
</evidence>
<dbReference type="EMBL" id="UOEV01000071">
    <property type="protein sequence ID" value="VAW32899.1"/>
    <property type="molecule type" value="Genomic_DNA"/>
</dbReference>
<organism evidence="1">
    <name type="scientific">hydrothermal vent metagenome</name>
    <dbReference type="NCBI Taxonomy" id="652676"/>
    <lineage>
        <taxon>unclassified sequences</taxon>
        <taxon>metagenomes</taxon>
        <taxon>ecological metagenomes</taxon>
    </lineage>
</organism>
<name>A0A3B0V7Q7_9ZZZZ</name>
<gene>
    <name evidence="1" type="ORF">MNBD_CPR01-174</name>
</gene>
<dbReference type="AlphaFoldDB" id="A0A3B0V7Q7"/>
<proteinExistence type="predicted"/>
<reference evidence="1" key="1">
    <citation type="submission" date="2018-06" db="EMBL/GenBank/DDBJ databases">
        <authorList>
            <person name="Zhirakovskaya E."/>
        </authorList>
    </citation>
    <scope>NUCLEOTIDE SEQUENCE</scope>
</reference>